<protein>
    <submittedName>
        <fullName evidence="1">Uncharacterized protein</fullName>
    </submittedName>
</protein>
<organism evidence="1 2">
    <name type="scientific">Pistacia integerrima</name>
    <dbReference type="NCBI Taxonomy" id="434235"/>
    <lineage>
        <taxon>Eukaryota</taxon>
        <taxon>Viridiplantae</taxon>
        <taxon>Streptophyta</taxon>
        <taxon>Embryophyta</taxon>
        <taxon>Tracheophyta</taxon>
        <taxon>Spermatophyta</taxon>
        <taxon>Magnoliopsida</taxon>
        <taxon>eudicotyledons</taxon>
        <taxon>Gunneridae</taxon>
        <taxon>Pentapetalae</taxon>
        <taxon>rosids</taxon>
        <taxon>malvids</taxon>
        <taxon>Sapindales</taxon>
        <taxon>Anacardiaceae</taxon>
        <taxon>Pistacia</taxon>
    </lineage>
</organism>
<reference evidence="2" key="1">
    <citation type="journal article" date="2023" name="G3 (Bethesda)">
        <title>Genome assembly and association tests identify interacting loci associated with vigor, precocity, and sex in interspecific pistachio rootstocks.</title>
        <authorList>
            <person name="Palmer W."/>
            <person name="Jacygrad E."/>
            <person name="Sagayaradj S."/>
            <person name="Cavanaugh K."/>
            <person name="Han R."/>
            <person name="Bertier L."/>
            <person name="Beede B."/>
            <person name="Kafkas S."/>
            <person name="Golino D."/>
            <person name="Preece J."/>
            <person name="Michelmore R."/>
        </authorList>
    </citation>
    <scope>NUCLEOTIDE SEQUENCE [LARGE SCALE GENOMIC DNA]</scope>
</reference>
<gene>
    <name evidence="1" type="ORF">Pint_30287</name>
</gene>
<keyword evidence="2" id="KW-1185">Reference proteome</keyword>
<accession>A0ACC0X016</accession>
<sequence>MERNSKLALVGGVVLFVVFIFLLFVSDGVIFLTIMLFLIITTLGLIYYFRRKLKNKGKDLMLFDFSNEVNKLEKNSKKEVELPLFSFASVSAATNNFSDSNLLGRGGFGPVYKGVLLKGDEIAVKRLSRGSGQGLEELKNEALVIAKIQHKNLVTLLGCCIHKDEKILIYEYMPNKSLDLCLFDSTKSRLLDWGIRVRIIEGIAQGLLYLHQYSRVRIIHRDLKAGNILLDKNMNPKISDFGMARIFGQSELQVNTQRIAGT</sequence>
<dbReference type="EMBL" id="CM047750">
    <property type="protein sequence ID" value="KAJ0007846.1"/>
    <property type="molecule type" value="Genomic_DNA"/>
</dbReference>
<evidence type="ECO:0000313" key="2">
    <source>
        <dbReference type="Proteomes" id="UP001163603"/>
    </source>
</evidence>
<proteinExistence type="predicted"/>
<name>A0ACC0X016_9ROSI</name>
<evidence type="ECO:0000313" key="1">
    <source>
        <dbReference type="EMBL" id="KAJ0007846.1"/>
    </source>
</evidence>
<dbReference type="Proteomes" id="UP001163603">
    <property type="component" value="Chromosome 15"/>
</dbReference>
<comment type="caution">
    <text evidence="1">The sequence shown here is derived from an EMBL/GenBank/DDBJ whole genome shotgun (WGS) entry which is preliminary data.</text>
</comment>